<dbReference type="AlphaFoldDB" id="A0A7C5QMY2"/>
<evidence type="ECO:0000256" key="1">
    <source>
        <dbReference type="ARBA" id="ARBA00007569"/>
    </source>
</evidence>
<dbReference type="PANTHER" id="PTHR10884">
    <property type="entry name" value="NADH DEHYDROGENASE UBIQUINONE IRON-SULFUR PROTEIN 3"/>
    <property type="match status" value="1"/>
</dbReference>
<dbReference type="InterPro" id="IPR020396">
    <property type="entry name" value="NADH_UbQ_OxRdtase_CS"/>
</dbReference>
<accession>A0A7C5QMY2</accession>
<dbReference type="InterPro" id="IPR037232">
    <property type="entry name" value="NADH_quin_OxRdtase_su_C/D-like"/>
</dbReference>
<comment type="similarity">
    <text evidence="1">Belongs to the complex I 30 kDa subunit family.</text>
</comment>
<proteinExistence type="inferred from homology"/>
<protein>
    <submittedName>
        <fullName evidence="4">NADH-quinone oxidoreductase subunit C</fullName>
    </submittedName>
</protein>
<dbReference type="Gene3D" id="3.30.460.80">
    <property type="entry name" value="NADH:ubiquinone oxidoreductase, 30kDa subunit"/>
    <property type="match status" value="1"/>
</dbReference>
<dbReference type="PANTHER" id="PTHR10884:SF14">
    <property type="entry name" value="NADH DEHYDROGENASE [UBIQUINONE] IRON-SULFUR PROTEIN 3, MITOCHONDRIAL"/>
    <property type="match status" value="1"/>
</dbReference>
<dbReference type="GO" id="GO:0008137">
    <property type="term" value="F:NADH dehydrogenase (ubiquinone) activity"/>
    <property type="evidence" value="ECO:0007669"/>
    <property type="project" value="InterPro"/>
</dbReference>
<dbReference type="PROSITE" id="PS00542">
    <property type="entry name" value="COMPLEX1_30K"/>
    <property type="match status" value="1"/>
</dbReference>
<evidence type="ECO:0000259" key="3">
    <source>
        <dbReference type="Pfam" id="PF00329"/>
    </source>
</evidence>
<reference evidence="4" key="1">
    <citation type="journal article" date="2020" name="mSystems">
        <title>Genome- and Community-Level Interaction Insights into Carbon Utilization and Element Cycling Functions of Hydrothermarchaeota in Hydrothermal Sediment.</title>
        <authorList>
            <person name="Zhou Z."/>
            <person name="Liu Y."/>
            <person name="Xu W."/>
            <person name="Pan J."/>
            <person name="Luo Z.H."/>
            <person name="Li M."/>
        </authorList>
    </citation>
    <scope>NUCLEOTIDE SEQUENCE [LARGE SCALE GENOMIC DNA]</scope>
    <source>
        <strain evidence="4">SpSt-1056</strain>
    </source>
</reference>
<dbReference type="GO" id="GO:0016651">
    <property type="term" value="F:oxidoreductase activity, acting on NAD(P)H"/>
    <property type="evidence" value="ECO:0007669"/>
    <property type="project" value="InterPro"/>
</dbReference>
<sequence>MTASAYQTVLESVENKFGKALEKIVDEKKLVKMVVEVGVLKKAAAYLRDNHGFDHVKAVTAVDLSKLLKKENKIEVIYHLGSYSRQELYRADLALSVKLDKVNPRAPSLTDIWPSCEYHEREVYEMFGVIFEGHPDLRRLLLPEYWSDIPPMLKDYEAPGR</sequence>
<organism evidence="4">
    <name type="scientific">Caldiarchaeum subterraneum</name>
    <dbReference type="NCBI Taxonomy" id="311458"/>
    <lineage>
        <taxon>Archaea</taxon>
        <taxon>Nitrososphaerota</taxon>
        <taxon>Candidatus Caldarchaeales</taxon>
        <taxon>Candidatus Caldarchaeaceae</taxon>
        <taxon>Candidatus Caldarchaeum</taxon>
    </lineage>
</organism>
<name>A0A7C5QMY2_CALS0</name>
<dbReference type="EMBL" id="DRWN01000025">
    <property type="protein sequence ID" value="HHK68155.1"/>
    <property type="molecule type" value="Genomic_DNA"/>
</dbReference>
<evidence type="ECO:0000313" key="4">
    <source>
        <dbReference type="EMBL" id="HHK68155.1"/>
    </source>
</evidence>
<evidence type="ECO:0000256" key="2">
    <source>
        <dbReference type="ARBA" id="ARBA00022448"/>
    </source>
</evidence>
<dbReference type="InterPro" id="IPR001268">
    <property type="entry name" value="NADH_UbQ_OxRdtase_30kDa_su"/>
</dbReference>
<keyword evidence="2" id="KW-0813">Transport</keyword>
<comment type="caution">
    <text evidence="4">The sequence shown here is derived from an EMBL/GenBank/DDBJ whole genome shotgun (WGS) entry which is preliminary data.</text>
</comment>
<dbReference type="SUPFAM" id="SSF143243">
    <property type="entry name" value="Nqo5-like"/>
    <property type="match status" value="1"/>
</dbReference>
<feature type="domain" description="NADH:ubiquinone oxidoreductase 30kDa subunit" evidence="3">
    <location>
        <begin position="35"/>
        <end position="160"/>
    </location>
</feature>
<dbReference type="Pfam" id="PF00329">
    <property type="entry name" value="Complex1_30kDa"/>
    <property type="match status" value="1"/>
</dbReference>
<gene>
    <name evidence="4" type="ORF">ENM11_03240</name>
</gene>